<dbReference type="Proteomes" id="UP000316999">
    <property type="component" value="Segment"/>
</dbReference>
<protein>
    <submittedName>
        <fullName evidence="1">Uncharacterized protein</fullName>
    </submittedName>
</protein>
<reference evidence="1 2" key="1">
    <citation type="submission" date="2019-04" db="EMBL/GenBank/DDBJ databases">
        <title>Novel bacteriophages capable of disrupting biofilms from clinical strains of Aeromonas hydrophila with intrinsic antibiotic resistance.</title>
        <authorList>
            <person name="Kabwe M."/>
            <person name="Brown T.L."/>
            <person name="Speirs L."/>
            <person name="Ku H."/>
            <person name="Leach M."/>
            <person name="Chan H.T."/>
            <person name="Petrovski S."/>
            <person name="Lock P."/>
            <person name="Tucci J."/>
        </authorList>
    </citation>
    <scope>NUCLEOTIDE SEQUENCE [LARGE SCALE GENOMIC DNA]</scope>
</reference>
<accession>A0A514A0L3</accession>
<organism evidence="1 2">
    <name type="scientific">Aeromonas phage LAh_8</name>
    <dbReference type="NCBI Taxonomy" id="2591032"/>
    <lineage>
        <taxon>Viruses</taxon>
        <taxon>Duplodnaviria</taxon>
        <taxon>Heunggongvirae</taxon>
        <taxon>Uroviricota</taxon>
        <taxon>Caudoviricetes</taxon>
        <taxon>Grimontviridae</taxon>
        <taxon>Lahexavirus</taxon>
        <taxon>Lahexavirus LAh8</taxon>
    </lineage>
</organism>
<sequence length="115" mass="13193">MELNYCDRVIKSKYPMFDVVKASQNGLGQILCEGLSEREFHSVMVKRGNVQAYCRFADLKPKTKVELFYDYDCKNKIAIDPVRSEILTQLSGKILVKRVVKKKFLIGIDGSIHMC</sequence>
<keyword evidence="2" id="KW-1185">Reference proteome</keyword>
<evidence type="ECO:0000313" key="2">
    <source>
        <dbReference type="Proteomes" id="UP000316999"/>
    </source>
</evidence>
<name>A0A514A0L3_9CAUD</name>
<proteinExistence type="predicted"/>
<evidence type="ECO:0000313" key="1">
    <source>
        <dbReference type="EMBL" id="QDH46801.1"/>
    </source>
</evidence>
<dbReference type="EMBL" id="MK838114">
    <property type="protein sequence ID" value="QDH46801.1"/>
    <property type="molecule type" value="Genomic_DNA"/>
</dbReference>
<gene>
    <name evidence="1" type="ORF">LAh8_52</name>
</gene>